<gene>
    <name evidence="1" type="ORF">I79_019306</name>
</gene>
<sequence>MEPCNTLGCKGCHSDPATFLEVSSPADSAGHNIPADFYSVLFGHCYIISHRNNSEKEGLTLAHKG</sequence>
<dbReference type="AlphaFoldDB" id="G3I725"/>
<proteinExistence type="predicted"/>
<evidence type="ECO:0000313" key="2">
    <source>
        <dbReference type="Proteomes" id="UP000001075"/>
    </source>
</evidence>
<organism evidence="1 2">
    <name type="scientific">Cricetulus griseus</name>
    <name type="common">Chinese hamster</name>
    <name type="synonym">Cricetulus barabensis griseus</name>
    <dbReference type="NCBI Taxonomy" id="10029"/>
    <lineage>
        <taxon>Eukaryota</taxon>
        <taxon>Metazoa</taxon>
        <taxon>Chordata</taxon>
        <taxon>Craniata</taxon>
        <taxon>Vertebrata</taxon>
        <taxon>Euteleostomi</taxon>
        <taxon>Mammalia</taxon>
        <taxon>Eutheria</taxon>
        <taxon>Euarchontoglires</taxon>
        <taxon>Glires</taxon>
        <taxon>Rodentia</taxon>
        <taxon>Myomorpha</taxon>
        <taxon>Muroidea</taxon>
        <taxon>Cricetidae</taxon>
        <taxon>Cricetinae</taxon>
        <taxon>Cricetulus</taxon>
    </lineage>
</organism>
<protein>
    <submittedName>
        <fullName evidence="1">Uncharacterized protein</fullName>
    </submittedName>
</protein>
<reference evidence="2" key="1">
    <citation type="journal article" date="2011" name="Nat. Biotechnol.">
        <title>The genomic sequence of the Chinese hamster ovary (CHO)-K1 cell line.</title>
        <authorList>
            <person name="Xu X."/>
            <person name="Nagarajan H."/>
            <person name="Lewis N.E."/>
            <person name="Pan S."/>
            <person name="Cai Z."/>
            <person name="Liu X."/>
            <person name="Chen W."/>
            <person name="Xie M."/>
            <person name="Wang W."/>
            <person name="Hammond S."/>
            <person name="Andersen M.R."/>
            <person name="Neff N."/>
            <person name="Passarelli B."/>
            <person name="Koh W."/>
            <person name="Fan H.C."/>
            <person name="Wang J."/>
            <person name="Gui Y."/>
            <person name="Lee K.H."/>
            <person name="Betenbaugh M.J."/>
            <person name="Quake S.R."/>
            <person name="Famili I."/>
            <person name="Palsson B.O."/>
            <person name="Wang J."/>
        </authorList>
    </citation>
    <scope>NUCLEOTIDE SEQUENCE [LARGE SCALE GENOMIC DNA]</scope>
    <source>
        <strain evidence="2">CHO K1 cell line</strain>
    </source>
</reference>
<dbReference type="InParanoid" id="G3I725"/>
<accession>G3I725</accession>
<dbReference type="Proteomes" id="UP000001075">
    <property type="component" value="Unassembled WGS sequence"/>
</dbReference>
<evidence type="ECO:0000313" key="1">
    <source>
        <dbReference type="EMBL" id="EGW13438.1"/>
    </source>
</evidence>
<dbReference type="EMBL" id="JH001405">
    <property type="protein sequence ID" value="EGW13438.1"/>
    <property type="molecule type" value="Genomic_DNA"/>
</dbReference>
<name>G3I725_CRIGR</name>